<evidence type="ECO:0000313" key="1">
    <source>
        <dbReference type="EMBL" id="SFD80371.1"/>
    </source>
</evidence>
<proteinExistence type="predicted"/>
<sequence>MSSALHGFTTRLGKRAAYRRTLRELRALPLDTRLDLDIAGAEKSVARRAVYG</sequence>
<evidence type="ECO:0000313" key="2">
    <source>
        <dbReference type="Proteomes" id="UP000325289"/>
    </source>
</evidence>
<keyword evidence="2" id="KW-1185">Reference proteome</keyword>
<reference evidence="1 2" key="1">
    <citation type="submission" date="2016-10" db="EMBL/GenBank/DDBJ databases">
        <authorList>
            <person name="Varghese N."/>
            <person name="Submissions S."/>
        </authorList>
    </citation>
    <scope>NUCLEOTIDE SEQUENCE [LARGE SCALE GENOMIC DNA]</scope>
    <source>
        <strain evidence="2">YIM D21,KCTC 23444,ACCC 10710</strain>
    </source>
</reference>
<organism evidence="1 2">
    <name type="scientific">Roseivivax sediminis</name>
    <dbReference type="NCBI Taxonomy" id="936889"/>
    <lineage>
        <taxon>Bacteria</taxon>
        <taxon>Pseudomonadati</taxon>
        <taxon>Pseudomonadota</taxon>
        <taxon>Alphaproteobacteria</taxon>
        <taxon>Rhodobacterales</taxon>
        <taxon>Roseobacteraceae</taxon>
        <taxon>Roseivivax</taxon>
    </lineage>
</organism>
<name>A0A1I1VB98_9RHOB</name>
<accession>A0A1I1VB98</accession>
<gene>
    <name evidence="1" type="ORF">SAMN04515678_103111</name>
</gene>
<dbReference type="AlphaFoldDB" id="A0A1I1VB98"/>
<dbReference type="Proteomes" id="UP000325289">
    <property type="component" value="Unassembled WGS sequence"/>
</dbReference>
<protein>
    <recommendedName>
        <fullName evidence="3">DUF1127 domain-containing protein</fullName>
    </recommendedName>
</protein>
<dbReference type="RefSeq" id="WP_188129616.1">
    <property type="nucleotide sequence ID" value="NZ_FOMS01000003.1"/>
</dbReference>
<evidence type="ECO:0008006" key="3">
    <source>
        <dbReference type="Google" id="ProtNLM"/>
    </source>
</evidence>
<dbReference type="EMBL" id="FOMS01000003">
    <property type="protein sequence ID" value="SFD80371.1"/>
    <property type="molecule type" value="Genomic_DNA"/>
</dbReference>